<dbReference type="RefSeq" id="WP_181750925.1">
    <property type="nucleotide sequence ID" value="NZ_JACEIQ010000003.1"/>
</dbReference>
<feature type="transmembrane region" description="Helical" evidence="1">
    <location>
        <begin position="21"/>
        <end position="42"/>
    </location>
</feature>
<keyword evidence="1" id="KW-1133">Transmembrane helix</keyword>
<accession>A0A7W1WPI6</accession>
<organism evidence="2 3">
    <name type="scientific">Paenactinomyces guangxiensis</name>
    <dbReference type="NCBI Taxonomy" id="1490290"/>
    <lineage>
        <taxon>Bacteria</taxon>
        <taxon>Bacillati</taxon>
        <taxon>Bacillota</taxon>
        <taxon>Bacilli</taxon>
        <taxon>Bacillales</taxon>
        <taxon>Thermoactinomycetaceae</taxon>
        <taxon>Paenactinomyces</taxon>
    </lineage>
</organism>
<dbReference type="Proteomes" id="UP000535491">
    <property type="component" value="Unassembled WGS sequence"/>
</dbReference>
<name>A0A7W1WPI6_9BACL</name>
<dbReference type="PIRSF" id="PIRSF021383">
    <property type="entry name" value="YunB"/>
    <property type="match status" value="1"/>
</dbReference>
<gene>
    <name evidence="2" type="primary">yunB</name>
    <name evidence="2" type="ORF">H1191_05145</name>
</gene>
<proteinExistence type="predicted"/>
<dbReference type="InterPro" id="IPR014197">
    <property type="entry name" value="Sporulation_prot_YunB"/>
</dbReference>
<dbReference type="NCBIfam" id="TIGR02832">
    <property type="entry name" value="spo_yunB"/>
    <property type="match status" value="1"/>
</dbReference>
<dbReference type="AlphaFoldDB" id="A0A7W1WPI6"/>
<keyword evidence="1" id="KW-0472">Membrane</keyword>
<dbReference type="EMBL" id="JACEIQ010000003">
    <property type="protein sequence ID" value="MBA4493687.1"/>
    <property type="molecule type" value="Genomic_DNA"/>
</dbReference>
<keyword evidence="1" id="KW-0812">Transmembrane</keyword>
<protein>
    <submittedName>
        <fullName evidence="2">Sporulation protein YunB</fullName>
    </submittedName>
</protein>
<reference evidence="2 3" key="1">
    <citation type="submission" date="2020-07" db="EMBL/GenBank/DDBJ databases">
        <authorList>
            <person name="Feng H."/>
        </authorList>
    </citation>
    <scope>NUCLEOTIDE SEQUENCE [LARGE SCALE GENOMIC DNA]</scope>
    <source>
        <strain evidence="3">s-10</strain>
    </source>
</reference>
<evidence type="ECO:0000313" key="2">
    <source>
        <dbReference type="EMBL" id="MBA4493687.1"/>
    </source>
</evidence>
<evidence type="ECO:0000313" key="3">
    <source>
        <dbReference type="Proteomes" id="UP000535491"/>
    </source>
</evidence>
<comment type="caution">
    <text evidence="2">The sequence shown here is derived from an EMBL/GenBank/DDBJ whole genome shotgun (WGS) entry which is preliminary data.</text>
</comment>
<sequence length="248" mass="28211">MPFRRKRIVRRSRSFRVPKRGSLFFLALVIFMGFMIQILWMIESNLHPILLVIAKSKVKNIAQEAVTKGIHDLERSLGDELKQTMTVQKDPEGRITFVQIDSKVQAQIYRHISSRLTQEFKHLEDHPVEVPLGQILESNIFAHSGPDIPIQLWPKGAAKVSIIPKMESHGINTVMVALTVRIHNEMGLVVPFTEKTFSIDYEYPVAYAVVVGEVPEYYFYNDQGDIKKGQVQTLMPPPPVPASPPTKK</sequence>
<evidence type="ECO:0000256" key="1">
    <source>
        <dbReference type="SAM" id="Phobius"/>
    </source>
</evidence>
<dbReference type="Pfam" id="PF09560">
    <property type="entry name" value="Spore_YunB"/>
    <property type="match status" value="1"/>
</dbReference>
<keyword evidence="3" id="KW-1185">Reference proteome</keyword>